<dbReference type="EMBL" id="KB445582">
    <property type="protein sequence ID" value="EMD87509.1"/>
    <property type="molecule type" value="Genomic_DNA"/>
</dbReference>
<reference evidence="3" key="2">
    <citation type="journal article" date="2013" name="PLoS Genet.">
        <title>Comparative genome structure, secondary metabolite, and effector coding capacity across Cochliobolus pathogens.</title>
        <authorList>
            <person name="Condon B.J."/>
            <person name="Leng Y."/>
            <person name="Wu D."/>
            <person name="Bushley K.E."/>
            <person name="Ohm R.A."/>
            <person name="Otillar R."/>
            <person name="Martin J."/>
            <person name="Schackwitz W."/>
            <person name="Grimwood J."/>
            <person name="MohdZainudin N."/>
            <person name="Xue C."/>
            <person name="Wang R."/>
            <person name="Manning V.A."/>
            <person name="Dhillon B."/>
            <person name="Tu Z.J."/>
            <person name="Steffenson B.J."/>
            <person name="Salamov A."/>
            <person name="Sun H."/>
            <person name="Lowry S."/>
            <person name="LaButti K."/>
            <person name="Han J."/>
            <person name="Copeland A."/>
            <person name="Lindquist E."/>
            <person name="Barry K."/>
            <person name="Schmutz J."/>
            <person name="Baker S.E."/>
            <person name="Ciuffetti L.M."/>
            <person name="Grigoriev I.V."/>
            <person name="Zhong S."/>
            <person name="Turgeon B.G."/>
        </authorList>
    </citation>
    <scope>NUCLEOTIDE SEQUENCE [LARGE SCALE GENOMIC DNA]</scope>
    <source>
        <strain evidence="3">C5 / ATCC 48332 / race O</strain>
    </source>
</reference>
<reference evidence="2 3" key="1">
    <citation type="journal article" date="2012" name="PLoS Pathog.">
        <title>Diverse lifestyles and strategies of plant pathogenesis encoded in the genomes of eighteen Dothideomycetes fungi.</title>
        <authorList>
            <person name="Ohm R.A."/>
            <person name="Feau N."/>
            <person name="Henrissat B."/>
            <person name="Schoch C.L."/>
            <person name="Horwitz B.A."/>
            <person name="Barry K.W."/>
            <person name="Condon B.J."/>
            <person name="Copeland A.C."/>
            <person name="Dhillon B."/>
            <person name="Glaser F."/>
            <person name="Hesse C.N."/>
            <person name="Kosti I."/>
            <person name="LaButti K."/>
            <person name="Lindquist E.A."/>
            <person name="Lucas S."/>
            <person name="Salamov A.A."/>
            <person name="Bradshaw R.E."/>
            <person name="Ciuffetti L."/>
            <person name="Hamelin R.C."/>
            <person name="Kema G.H.J."/>
            <person name="Lawrence C."/>
            <person name="Scott J.A."/>
            <person name="Spatafora J.W."/>
            <person name="Turgeon B.G."/>
            <person name="de Wit P.J.G.M."/>
            <person name="Zhong S."/>
            <person name="Goodwin S.B."/>
            <person name="Grigoriev I.V."/>
        </authorList>
    </citation>
    <scope>NUCLEOTIDE SEQUENCE [LARGE SCALE GENOMIC DNA]</scope>
    <source>
        <strain evidence="3">C5 / ATCC 48332 / race O</strain>
    </source>
</reference>
<gene>
    <name evidence="2" type="ORF">COCHEDRAFT_1023589</name>
</gene>
<evidence type="ECO:0000313" key="2">
    <source>
        <dbReference type="EMBL" id="EMD87509.1"/>
    </source>
</evidence>
<dbReference type="AlphaFoldDB" id="M2TLW2"/>
<accession>M2TLW2</accession>
<dbReference type="Proteomes" id="UP000016936">
    <property type="component" value="Unassembled WGS sequence"/>
</dbReference>
<feature type="chain" id="PRO_5004026083" description="WSC domain-containing protein" evidence="1">
    <location>
        <begin position="26"/>
        <end position="174"/>
    </location>
</feature>
<protein>
    <recommendedName>
        <fullName evidence="4">WSC domain-containing protein</fullName>
    </recommendedName>
</protein>
<evidence type="ECO:0008006" key="4">
    <source>
        <dbReference type="Google" id="ProtNLM"/>
    </source>
</evidence>
<evidence type="ECO:0000256" key="1">
    <source>
        <dbReference type="SAM" id="SignalP"/>
    </source>
</evidence>
<organism evidence="2 3">
    <name type="scientific">Cochliobolus heterostrophus (strain C5 / ATCC 48332 / race O)</name>
    <name type="common">Southern corn leaf blight fungus</name>
    <name type="synonym">Bipolaris maydis</name>
    <dbReference type="NCBI Taxonomy" id="701091"/>
    <lineage>
        <taxon>Eukaryota</taxon>
        <taxon>Fungi</taxon>
        <taxon>Dikarya</taxon>
        <taxon>Ascomycota</taxon>
        <taxon>Pezizomycotina</taxon>
        <taxon>Dothideomycetes</taxon>
        <taxon>Pleosporomycetidae</taxon>
        <taxon>Pleosporales</taxon>
        <taxon>Pleosporineae</taxon>
        <taxon>Pleosporaceae</taxon>
        <taxon>Bipolaris</taxon>
    </lineage>
</organism>
<proteinExistence type="predicted"/>
<dbReference type="HOGENOM" id="CLU_1539877_0_0_1"/>
<name>M2TLW2_COCH5</name>
<keyword evidence="1" id="KW-0732">Signal</keyword>
<keyword evidence="3" id="KW-1185">Reference proteome</keyword>
<sequence length="174" mass="19267">MQSLGADIFLFLLLFDFFFISLSLAQIFQEEKVGSGRGVRRASWYCLGPDSTGVTGSVSCGNPCSYLRDTRASRTGHVASLHCLGHCITALDSYTWALSPSGGYRSLGSLTTTPHYVGSRYDHSFTISTSCFFFYTHLVLRTMIQTPPYFIPYGLAQYIHSFCFLFSAQSPAES</sequence>
<feature type="signal peptide" evidence="1">
    <location>
        <begin position="1"/>
        <end position="25"/>
    </location>
</feature>
<evidence type="ECO:0000313" key="3">
    <source>
        <dbReference type="Proteomes" id="UP000016936"/>
    </source>
</evidence>